<evidence type="ECO:0000313" key="1">
    <source>
        <dbReference type="EMBL" id="VUZ54851.1"/>
    </source>
</evidence>
<dbReference type="EMBL" id="CABIJS010000666">
    <property type="protein sequence ID" value="VUZ54851.1"/>
    <property type="molecule type" value="Genomic_DNA"/>
</dbReference>
<protein>
    <submittedName>
        <fullName evidence="1">Uncharacterized protein</fullName>
    </submittedName>
</protein>
<dbReference type="AlphaFoldDB" id="A0A564Z5R0"/>
<keyword evidence="2" id="KW-1185">Reference proteome</keyword>
<evidence type="ECO:0000313" key="2">
    <source>
        <dbReference type="Proteomes" id="UP000321570"/>
    </source>
</evidence>
<reference evidence="1 2" key="1">
    <citation type="submission" date="2019-07" db="EMBL/GenBank/DDBJ databases">
        <authorList>
            <person name="Jastrzebski P J."/>
            <person name="Paukszto L."/>
            <person name="Jastrzebski P J."/>
        </authorList>
    </citation>
    <scope>NUCLEOTIDE SEQUENCE [LARGE SCALE GENOMIC DNA]</scope>
    <source>
        <strain evidence="1 2">WMS-il1</strain>
    </source>
</reference>
<sequence length="52" mass="5922">MKFNASIGITQDIMKDRLAWLCSQHQLSKLLKQSNCAITGNSESFHKEEIQV</sequence>
<accession>A0A564Z5R0</accession>
<gene>
    <name evidence="1" type="ORF">WMSIL1_LOCUS12831</name>
</gene>
<proteinExistence type="predicted"/>
<organism evidence="1 2">
    <name type="scientific">Hymenolepis diminuta</name>
    <name type="common">Rat tapeworm</name>
    <dbReference type="NCBI Taxonomy" id="6216"/>
    <lineage>
        <taxon>Eukaryota</taxon>
        <taxon>Metazoa</taxon>
        <taxon>Spiralia</taxon>
        <taxon>Lophotrochozoa</taxon>
        <taxon>Platyhelminthes</taxon>
        <taxon>Cestoda</taxon>
        <taxon>Eucestoda</taxon>
        <taxon>Cyclophyllidea</taxon>
        <taxon>Hymenolepididae</taxon>
        <taxon>Hymenolepis</taxon>
    </lineage>
</organism>
<dbReference type="Proteomes" id="UP000321570">
    <property type="component" value="Unassembled WGS sequence"/>
</dbReference>
<name>A0A564Z5R0_HYMDI</name>